<dbReference type="KEGG" id="mzh:Mzhil_1235"/>
<keyword evidence="2" id="KW-1185">Reference proteome</keyword>
<dbReference type="GeneID" id="10822870"/>
<dbReference type="STRING" id="679901.Mzhil_1235"/>
<sequence>MDEKELLISCIDRELALLDELPVINGYALVIGGGKVGTRFIQNTSSERFPLVLTIDIDSEAEASGISEVVEDQKKLSSILRQKIEILEKNGHRSQKNGIPLNRNYFYRCDTGIIKYILSHGIPECIVPAVPVHIAAQLISDIMTFPLKYQQDAEIVRTSGPSIPVREFTVSDSDPAKKNFFNNFVSNLPEHIILSQYPEKGIIVLSYTKGDEMCPDHCSGYSGYCPFFERDKPRDTIDYVMELKSFHPGWVFESYQIGAGLGGISGNDVKKNLLDALKYVRNIYSMGNERNIDGNMGHVFFVGTSCKCHGILNLFYLNNTNITDFGSYS</sequence>
<dbReference type="AlphaFoldDB" id="F7XLU4"/>
<dbReference type="OrthoDB" id="137061at2157"/>
<gene>
    <name evidence="1" type="ordered locus">Mzhil_1235</name>
</gene>
<evidence type="ECO:0000313" key="2">
    <source>
        <dbReference type="Proteomes" id="UP000006622"/>
    </source>
</evidence>
<dbReference type="EMBL" id="CP002101">
    <property type="protein sequence ID" value="AEH61089.1"/>
    <property type="molecule type" value="Genomic_DNA"/>
</dbReference>
<reference evidence="1" key="1">
    <citation type="submission" date="2010-07" db="EMBL/GenBank/DDBJ databases">
        <title>The complete genome of Methanosalsum zhilinae DSM 4017.</title>
        <authorList>
            <consortium name="US DOE Joint Genome Institute (JGI-PGF)"/>
            <person name="Lucas S."/>
            <person name="Copeland A."/>
            <person name="Lapidus A."/>
            <person name="Glavina del Rio T."/>
            <person name="Dalin E."/>
            <person name="Tice H."/>
            <person name="Bruce D."/>
            <person name="Goodwin L."/>
            <person name="Pitluck S."/>
            <person name="Kyrpides N."/>
            <person name="Mavromatis K."/>
            <person name="Ovchinnikova G."/>
            <person name="Daligault H."/>
            <person name="Detter J.C."/>
            <person name="Han C."/>
            <person name="Tapia R."/>
            <person name="Larimer F."/>
            <person name="Land M."/>
            <person name="Hauser L."/>
            <person name="Markowitz V."/>
            <person name="Cheng J.-F."/>
            <person name="Hugenholtz P."/>
            <person name="Woyke T."/>
            <person name="Wu D."/>
            <person name="Spring S."/>
            <person name="Schueler E."/>
            <person name="Brambilla E."/>
            <person name="Klenk H.-P."/>
            <person name="Eisen J.A."/>
        </authorList>
    </citation>
    <scope>NUCLEOTIDE SEQUENCE</scope>
    <source>
        <strain evidence="1">DSM 4017</strain>
    </source>
</reference>
<proteinExistence type="predicted"/>
<organism evidence="1 2">
    <name type="scientific">Methanosalsum zhilinae (strain DSM 4017 / NBRC 107636 / OCM 62 / WeN5)</name>
    <name type="common">Methanohalophilus zhilinae</name>
    <dbReference type="NCBI Taxonomy" id="679901"/>
    <lineage>
        <taxon>Archaea</taxon>
        <taxon>Methanobacteriati</taxon>
        <taxon>Methanobacteriota</taxon>
        <taxon>Stenosarchaea group</taxon>
        <taxon>Methanomicrobia</taxon>
        <taxon>Methanosarcinales</taxon>
        <taxon>Methanosarcinaceae</taxon>
        <taxon>Methanosalsum</taxon>
    </lineage>
</organism>
<name>F7XLU4_METZD</name>
<accession>F7XLU4</accession>
<evidence type="ECO:0000313" key="1">
    <source>
        <dbReference type="EMBL" id="AEH61089.1"/>
    </source>
</evidence>
<dbReference type="HOGENOM" id="CLU_068380_0_0_2"/>
<dbReference type="RefSeq" id="WP_013898526.1">
    <property type="nucleotide sequence ID" value="NC_015676.1"/>
</dbReference>
<dbReference type="Proteomes" id="UP000006622">
    <property type="component" value="Chromosome"/>
</dbReference>
<protein>
    <submittedName>
        <fullName evidence="1">Uncharacterized protein</fullName>
    </submittedName>
</protein>